<dbReference type="Gene3D" id="3.40.50.300">
    <property type="entry name" value="P-loop containing nucleotide triphosphate hydrolases"/>
    <property type="match status" value="1"/>
</dbReference>
<feature type="domain" description="ABC transmembrane type-1" evidence="11">
    <location>
        <begin position="40"/>
        <end position="316"/>
    </location>
</feature>
<dbReference type="EMBL" id="ADVR01000013">
    <property type="protein sequence ID" value="EFO81383.1"/>
    <property type="molecule type" value="Genomic_DNA"/>
</dbReference>
<evidence type="ECO:0000313" key="13">
    <source>
        <dbReference type="Proteomes" id="UP000054010"/>
    </source>
</evidence>
<dbReference type="AlphaFoldDB" id="E1IBQ3"/>
<dbReference type="eggNOG" id="COG1132">
    <property type="taxonomic scope" value="Bacteria"/>
</dbReference>
<keyword evidence="5" id="KW-0547">Nucleotide-binding</keyword>
<dbReference type="PROSITE" id="PS00211">
    <property type="entry name" value="ABC_TRANSPORTER_1"/>
    <property type="match status" value="1"/>
</dbReference>
<comment type="subcellular location">
    <subcellularLocation>
        <location evidence="1">Cell membrane</location>
        <topology evidence="1">Multi-pass membrane protein</topology>
    </subcellularLocation>
</comment>
<dbReference type="SMART" id="SM00382">
    <property type="entry name" value="AAA"/>
    <property type="match status" value="1"/>
</dbReference>
<gene>
    <name evidence="12" type="ORF">OSCT_0754</name>
</gene>
<keyword evidence="7 9" id="KW-1133">Transmembrane helix</keyword>
<keyword evidence="2" id="KW-0813">Transport</keyword>
<dbReference type="InterPro" id="IPR011527">
    <property type="entry name" value="ABC1_TM_dom"/>
</dbReference>
<dbReference type="InterPro" id="IPR039421">
    <property type="entry name" value="Type_1_exporter"/>
</dbReference>
<evidence type="ECO:0000256" key="1">
    <source>
        <dbReference type="ARBA" id="ARBA00004651"/>
    </source>
</evidence>
<feature type="transmembrane region" description="Helical" evidence="9">
    <location>
        <begin position="259"/>
        <end position="278"/>
    </location>
</feature>
<evidence type="ECO:0000259" key="10">
    <source>
        <dbReference type="PROSITE" id="PS50893"/>
    </source>
</evidence>
<feature type="transmembrane region" description="Helical" evidence="9">
    <location>
        <begin position="165"/>
        <end position="188"/>
    </location>
</feature>
<keyword evidence="3" id="KW-1003">Cell membrane</keyword>
<dbReference type="GO" id="GO:0016887">
    <property type="term" value="F:ATP hydrolysis activity"/>
    <property type="evidence" value="ECO:0007669"/>
    <property type="project" value="InterPro"/>
</dbReference>
<dbReference type="InterPro" id="IPR003439">
    <property type="entry name" value="ABC_transporter-like_ATP-bd"/>
</dbReference>
<dbReference type="GO" id="GO:0015421">
    <property type="term" value="F:ABC-type oligopeptide transporter activity"/>
    <property type="evidence" value="ECO:0007669"/>
    <property type="project" value="TreeGrafter"/>
</dbReference>
<dbReference type="Pfam" id="PF00005">
    <property type="entry name" value="ABC_tran"/>
    <property type="match status" value="1"/>
</dbReference>
<dbReference type="InterPro" id="IPR027417">
    <property type="entry name" value="P-loop_NTPase"/>
</dbReference>
<reference evidence="12 13" key="1">
    <citation type="journal article" date="2011" name="J. Bacteriol.">
        <title>Draft genome sequence of the anoxygenic filamentous phototrophic bacterium Oscillochloris trichoides subsp. DG-6.</title>
        <authorList>
            <person name="Kuznetsov B.B."/>
            <person name="Ivanovsky R.N."/>
            <person name="Keppen O.I."/>
            <person name="Sukhacheva M.V."/>
            <person name="Bumazhkin B.K."/>
            <person name="Patutina E.O."/>
            <person name="Beletsky A.V."/>
            <person name="Mardanov A.V."/>
            <person name="Baslerov R.V."/>
            <person name="Panteleeva A.N."/>
            <person name="Kolganova T.V."/>
            <person name="Ravin N.V."/>
            <person name="Skryabin K.G."/>
        </authorList>
    </citation>
    <scope>NUCLEOTIDE SEQUENCE [LARGE SCALE GENOMIC DNA]</scope>
    <source>
        <strain evidence="12 13">DG-6</strain>
    </source>
</reference>
<evidence type="ECO:0000256" key="4">
    <source>
        <dbReference type="ARBA" id="ARBA00022692"/>
    </source>
</evidence>
<dbReference type="PANTHER" id="PTHR43394:SF1">
    <property type="entry name" value="ATP-BINDING CASSETTE SUB-FAMILY B MEMBER 10, MITOCHONDRIAL"/>
    <property type="match status" value="1"/>
</dbReference>
<dbReference type="Pfam" id="PF00664">
    <property type="entry name" value="ABC_membrane"/>
    <property type="match status" value="1"/>
</dbReference>
<protein>
    <submittedName>
        <fullName evidence="12">ABC transporter related protein</fullName>
    </submittedName>
</protein>
<name>E1IBQ3_9CHLR</name>
<dbReference type="Proteomes" id="UP000054010">
    <property type="component" value="Unassembled WGS sequence"/>
</dbReference>
<accession>E1IBQ3</accession>
<keyword evidence="8 9" id="KW-0472">Membrane</keyword>
<dbReference type="SUPFAM" id="SSF90123">
    <property type="entry name" value="ABC transporter transmembrane region"/>
    <property type="match status" value="1"/>
</dbReference>
<keyword evidence="6" id="KW-0067">ATP-binding</keyword>
<dbReference type="SUPFAM" id="SSF52540">
    <property type="entry name" value="P-loop containing nucleoside triphosphate hydrolases"/>
    <property type="match status" value="1"/>
</dbReference>
<evidence type="ECO:0000256" key="3">
    <source>
        <dbReference type="ARBA" id="ARBA00022475"/>
    </source>
</evidence>
<comment type="caution">
    <text evidence="12">The sequence shown here is derived from an EMBL/GenBank/DDBJ whole genome shotgun (WGS) entry which is preliminary data.</text>
</comment>
<dbReference type="GO" id="GO:0005886">
    <property type="term" value="C:plasma membrane"/>
    <property type="evidence" value="ECO:0007669"/>
    <property type="project" value="UniProtKB-SubCell"/>
</dbReference>
<evidence type="ECO:0000256" key="6">
    <source>
        <dbReference type="ARBA" id="ARBA00022840"/>
    </source>
</evidence>
<feature type="transmembrane region" description="Helical" evidence="9">
    <location>
        <begin position="31"/>
        <end position="52"/>
    </location>
</feature>
<evidence type="ECO:0000256" key="5">
    <source>
        <dbReference type="ARBA" id="ARBA00022741"/>
    </source>
</evidence>
<dbReference type="InterPro" id="IPR003593">
    <property type="entry name" value="AAA+_ATPase"/>
</dbReference>
<feature type="transmembrane region" description="Helical" evidence="9">
    <location>
        <begin position="72"/>
        <end position="92"/>
    </location>
</feature>
<evidence type="ECO:0000259" key="11">
    <source>
        <dbReference type="PROSITE" id="PS50929"/>
    </source>
</evidence>
<keyword evidence="4 9" id="KW-0812">Transmembrane</keyword>
<evidence type="ECO:0000256" key="2">
    <source>
        <dbReference type="ARBA" id="ARBA00022448"/>
    </source>
</evidence>
<proteinExistence type="predicted"/>
<feature type="transmembrane region" description="Helical" evidence="9">
    <location>
        <begin position="290"/>
        <end position="314"/>
    </location>
</feature>
<dbReference type="STRING" id="765420.OSCT_0754"/>
<dbReference type="InterPro" id="IPR036640">
    <property type="entry name" value="ABC1_TM_sf"/>
</dbReference>
<evidence type="ECO:0000256" key="9">
    <source>
        <dbReference type="SAM" id="Phobius"/>
    </source>
</evidence>
<dbReference type="PANTHER" id="PTHR43394">
    <property type="entry name" value="ATP-DEPENDENT PERMEASE MDL1, MITOCHONDRIAL"/>
    <property type="match status" value="1"/>
</dbReference>
<feature type="domain" description="ABC transporter" evidence="10">
    <location>
        <begin position="349"/>
        <end position="585"/>
    </location>
</feature>
<keyword evidence="13" id="KW-1185">Reference proteome</keyword>
<dbReference type="InterPro" id="IPR017871">
    <property type="entry name" value="ABC_transporter-like_CS"/>
</dbReference>
<dbReference type="Gene3D" id="1.20.1560.10">
    <property type="entry name" value="ABC transporter type 1, transmembrane domain"/>
    <property type="match status" value="1"/>
</dbReference>
<dbReference type="PROSITE" id="PS50929">
    <property type="entry name" value="ABC_TM1F"/>
    <property type="match status" value="1"/>
</dbReference>
<dbReference type="PROSITE" id="PS50893">
    <property type="entry name" value="ABC_TRANSPORTER_2"/>
    <property type="match status" value="1"/>
</dbReference>
<evidence type="ECO:0000256" key="8">
    <source>
        <dbReference type="ARBA" id="ARBA00023136"/>
    </source>
</evidence>
<evidence type="ECO:0000313" key="12">
    <source>
        <dbReference type="EMBL" id="EFO81383.1"/>
    </source>
</evidence>
<evidence type="ECO:0000256" key="7">
    <source>
        <dbReference type="ARBA" id="ARBA00022989"/>
    </source>
</evidence>
<sequence>MAQRSEFTAPNTYTYDQRSAGRWIFSHVRRYWYFALGFYLFFTIAWACYAGAQVLIGRAADEIITPSRPDGLLIVALTILGVLIGDGLSALFGSLSAENVAARFEADARQELYESLLSKSKGFHDRQRAGDIMARATDDTNQLSNLIVPGATLVSETVMGIVIPLAYIAFIRLELLLVPLCFVASYIITAKRYVRRLNPVVHDQREQFGMMNAGLEETISGIEVVKASARENFEREKFRRNARLFRDFFVRQGYIEARYLPLLLYGFALGLSFLHALWLYRQGQLAVGEVIAVVGLVNVLRFPTFISLFAFSLIQSGIASADRILHIVRGESDLDEQRTGYSAPMRGEITFDAVSFDYEESGSKRVLEHISFHIRAGQTVAIVGQTGSGKSALTQLVNRTYEATSGRVLIDGVDVREWSLDALRSQIGKIEQDIFLFSRTIAENIAFARPDATRDEVIAAAQAAQAHDFICSFPNGYETVVGERGTTLSGGQRQRIALARAFLSDPRILILDDSTSAIDSATEDQIQQAIRKAQEGRTVLLITHRISQIRWADLILVIEGGHISAAGTHEELLQQSAIYRRIFARYDLVSQEN</sequence>
<organism evidence="12 13">
    <name type="scientific">Oscillochloris trichoides DG-6</name>
    <dbReference type="NCBI Taxonomy" id="765420"/>
    <lineage>
        <taxon>Bacteria</taxon>
        <taxon>Bacillati</taxon>
        <taxon>Chloroflexota</taxon>
        <taxon>Chloroflexia</taxon>
        <taxon>Chloroflexales</taxon>
        <taxon>Chloroflexineae</taxon>
        <taxon>Oscillochloridaceae</taxon>
        <taxon>Oscillochloris</taxon>
    </lineage>
</organism>
<dbReference type="GO" id="GO:0005524">
    <property type="term" value="F:ATP binding"/>
    <property type="evidence" value="ECO:0007669"/>
    <property type="project" value="UniProtKB-KW"/>
</dbReference>
<dbReference type="HOGENOM" id="CLU_000604_84_3_0"/>
<dbReference type="FunFam" id="3.40.50.300:FF:000221">
    <property type="entry name" value="Multidrug ABC transporter ATP-binding protein"/>
    <property type="match status" value="1"/>
</dbReference>